<feature type="compositionally biased region" description="Basic and acidic residues" evidence="1">
    <location>
        <begin position="46"/>
        <end position="57"/>
    </location>
</feature>
<evidence type="ECO:0000256" key="1">
    <source>
        <dbReference type="SAM" id="MobiDB-lite"/>
    </source>
</evidence>
<sequence length="57" mass="6311">MNDAPGTKINQRMYELRTEGLTVPEIIARLEAEGYRVPGNALPENPQERPSGDRSTA</sequence>
<evidence type="ECO:0000313" key="3">
    <source>
        <dbReference type="Proteomes" id="UP000830115"/>
    </source>
</evidence>
<name>A0ABY4M1A2_9ACTN</name>
<feature type="region of interest" description="Disordered" evidence="1">
    <location>
        <begin position="34"/>
        <end position="57"/>
    </location>
</feature>
<proteinExistence type="predicted"/>
<accession>A0ABY4M1A2</accession>
<keyword evidence="3" id="KW-1185">Reference proteome</keyword>
<gene>
    <name evidence="2" type="ORF">K9S39_04330</name>
</gene>
<reference evidence="2" key="1">
    <citation type="submission" date="2021-10" db="EMBL/GenBank/DDBJ databases">
        <title>Streptomyces nigrumlapis sp.nov.,an antimicrobial producing actinobacterium isolated from Black Gobi rocks.</title>
        <authorList>
            <person name="Wen Y."/>
            <person name="Zhang W."/>
            <person name="Liu X.G."/>
        </authorList>
    </citation>
    <scope>NUCLEOTIDE SEQUENCE</scope>
    <source>
        <strain evidence="2">ST13-2-2</strain>
    </source>
</reference>
<dbReference type="RefSeq" id="WP_248861997.1">
    <property type="nucleotide sequence ID" value="NZ_CP086322.1"/>
</dbReference>
<evidence type="ECO:0000313" key="2">
    <source>
        <dbReference type="EMBL" id="UQA91202.1"/>
    </source>
</evidence>
<dbReference type="Proteomes" id="UP000830115">
    <property type="component" value="Chromosome"/>
</dbReference>
<organism evidence="2 3">
    <name type="scientific">Streptomyces halobius</name>
    <dbReference type="NCBI Taxonomy" id="2879846"/>
    <lineage>
        <taxon>Bacteria</taxon>
        <taxon>Bacillati</taxon>
        <taxon>Actinomycetota</taxon>
        <taxon>Actinomycetes</taxon>
        <taxon>Kitasatosporales</taxon>
        <taxon>Streptomycetaceae</taxon>
        <taxon>Streptomyces</taxon>
    </lineage>
</organism>
<protein>
    <submittedName>
        <fullName evidence="2">Uncharacterized protein</fullName>
    </submittedName>
</protein>
<dbReference type="EMBL" id="CP086322">
    <property type="protein sequence ID" value="UQA91202.1"/>
    <property type="molecule type" value="Genomic_DNA"/>
</dbReference>